<dbReference type="EMBL" id="CP034699">
    <property type="protein sequence ID" value="AZT44317.1"/>
    <property type="molecule type" value="Genomic_DNA"/>
</dbReference>
<dbReference type="AlphaFoldDB" id="A0A3Q9MT99"/>
<geneLocation type="plasmid" evidence="2">
    <name>pRSE40</name>
</geneLocation>
<sequence>MMQKVIHKTHDQNHARRLTAMTMLHQGDCSIAVAIPMALTTPHLLRWEQFRQDISLLGDNTKLTSVAGFSEIKACYPESETNKAFQRNTKLAM</sequence>
<accession>A0A3Q9MT99</accession>
<name>A0A3Q9MT99_SALET</name>
<evidence type="ECO:0000313" key="1">
    <source>
        <dbReference type="EMBL" id="AZT39600.1"/>
    </source>
</evidence>
<evidence type="ECO:0000313" key="2">
    <source>
        <dbReference type="EMBL" id="AZT44317.1"/>
    </source>
</evidence>
<gene>
    <name evidence="2" type="ORF">EL007_23945</name>
    <name evidence="1" type="ORF">ELZ88_23890</name>
</gene>
<reference evidence="1" key="1">
    <citation type="submission" date="2018-12" db="EMBL/GenBank/DDBJ databases">
        <title>Complete genome sequences of twenty non-typhoidal Salmonella isolates from Rwanda.</title>
        <authorList>
            <person name="Byukusenge M."/>
            <person name="Li L."/>
            <person name="Subhashinie K."/>
            <person name="Nzayirambaho M."/>
            <person name="Kuchipudi S.V."/>
            <person name="Jayarao B.M."/>
        </authorList>
    </citation>
    <scope>NUCLEOTIDE SEQUENCE</scope>
    <source>
        <strain evidence="1">RSE21</strain>
        <strain evidence="2">RSE40</strain>
        <plasmid evidence="1">pRSE21</plasmid>
        <plasmid evidence="2">pRSE40</plasmid>
    </source>
</reference>
<proteinExistence type="predicted"/>
<geneLocation type="plasmid" evidence="1">
    <name>pRSE21</name>
</geneLocation>
<keyword evidence="1" id="KW-0614">Plasmid</keyword>
<dbReference type="EMBL" id="CP034710">
    <property type="protein sequence ID" value="AZT39600.1"/>
    <property type="molecule type" value="Genomic_DNA"/>
</dbReference>
<protein>
    <submittedName>
        <fullName evidence="1">Uncharacterized protein</fullName>
    </submittedName>
</protein>
<organism evidence="1">
    <name type="scientific">Salmonella enterica subsp. enterica serovar Karamoja</name>
    <dbReference type="NCBI Taxonomy" id="2500153"/>
    <lineage>
        <taxon>Bacteria</taxon>
        <taxon>Pseudomonadati</taxon>
        <taxon>Pseudomonadota</taxon>
        <taxon>Gammaproteobacteria</taxon>
        <taxon>Enterobacterales</taxon>
        <taxon>Enterobacteriaceae</taxon>
        <taxon>Salmonella</taxon>
    </lineage>
</organism>